<dbReference type="RefSeq" id="WP_155084648.1">
    <property type="nucleotide sequence ID" value="NZ_WMIA01000031.1"/>
</dbReference>
<evidence type="ECO:0000259" key="7">
    <source>
        <dbReference type="PROSITE" id="PS50983"/>
    </source>
</evidence>
<evidence type="ECO:0000313" key="9">
    <source>
        <dbReference type="Proteomes" id="UP000437131"/>
    </source>
</evidence>
<evidence type="ECO:0000256" key="2">
    <source>
        <dbReference type="ARBA" id="ARBA00008814"/>
    </source>
</evidence>
<dbReference type="CDD" id="cd01146">
    <property type="entry name" value="FhuD"/>
    <property type="match status" value="1"/>
</dbReference>
<dbReference type="PROSITE" id="PS50983">
    <property type="entry name" value="FE_B12_PBP"/>
    <property type="match status" value="1"/>
</dbReference>
<evidence type="ECO:0000256" key="6">
    <source>
        <dbReference type="SAM" id="SignalP"/>
    </source>
</evidence>
<dbReference type="SUPFAM" id="SSF53807">
    <property type="entry name" value="Helical backbone' metal receptor"/>
    <property type="match status" value="1"/>
</dbReference>
<evidence type="ECO:0000313" key="8">
    <source>
        <dbReference type="EMBL" id="MTF40498.1"/>
    </source>
</evidence>
<sequence length="341" mass="38211">MRKISIKFILFFCTIFLIIACQNGNNQSANDTNNCQNISHDFGTTEICQKIEKIAVLGSYNLAQILSLGYQPYGFGGYFGFEKGEKITNVKEIDPILGNLITTEPYNLGNANNPSLEVLSKIKPDLILGETRNQTQYNFLSQIAPTLLFKDRTIKGKWQQDLTTLATALNETEKAQTIINNYENQLNQTKADFTEIINNKNQVLFLAGNGLNDSLFMLSKNSDLGNIFSQLGFEIITISNDNSSVTMPISLESLPDIGKQADWIFILGYNTDVKNKSNSEILANQTATIKQDWQENSLTKSLPATLNNQVYFASYALWNGLNGAIASEYILEQLREFLLNY</sequence>
<comment type="caution">
    <text evidence="8">The sequence shown here is derived from an EMBL/GenBank/DDBJ whole genome shotgun (WGS) entry which is preliminary data.</text>
</comment>
<organism evidence="8 9">
    <name type="scientific">Cyanobacterium aponinum 0216</name>
    <dbReference type="NCBI Taxonomy" id="2676140"/>
    <lineage>
        <taxon>Bacteria</taxon>
        <taxon>Bacillati</taxon>
        <taxon>Cyanobacteriota</taxon>
        <taxon>Cyanophyceae</taxon>
        <taxon>Oscillatoriophycideae</taxon>
        <taxon>Chroococcales</taxon>
        <taxon>Geminocystaceae</taxon>
        <taxon>Cyanobacterium</taxon>
    </lineage>
</organism>
<dbReference type="AlphaFoldDB" id="A0A844GZU0"/>
<dbReference type="Proteomes" id="UP000437131">
    <property type="component" value="Unassembled WGS sequence"/>
</dbReference>
<name>A0A844GZU0_9CHRO</name>
<dbReference type="EMBL" id="WMIA01000031">
    <property type="protein sequence ID" value="MTF40498.1"/>
    <property type="molecule type" value="Genomic_DNA"/>
</dbReference>
<dbReference type="GO" id="GO:0030288">
    <property type="term" value="C:outer membrane-bounded periplasmic space"/>
    <property type="evidence" value="ECO:0007669"/>
    <property type="project" value="TreeGrafter"/>
</dbReference>
<dbReference type="Pfam" id="PF01497">
    <property type="entry name" value="Peripla_BP_2"/>
    <property type="match status" value="1"/>
</dbReference>
<proteinExistence type="inferred from homology"/>
<dbReference type="GO" id="GO:1901678">
    <property type="term" value="P:iron coordination entity transport"/>
    <property type="evidence" value="ECO:0007669"/>
    <property type="project" value="UniProtKB-ARBA"/>
</dbReference>
<keyword evidence="4 6" id="KW-0732">Signal</keyword>
<reference evidence="8 9" key="1">
    <citation type="submission" date="2019-11" db="EMBL/GenBank/DDBJ databases">
        <title>Isolation of a new High Light Tolerant Cyanobacteria.</title>
        <authorList>
            <person name="Dobson Z."/>
            <person name="Vaughn N."/>
            <person name="Vaughn M."/>
            <person name="Fromme P."/>
            <person name="Mazor Y."/>
        </authorList>
    </citation>
    <scope>NUCLEOTIDE SEQUENCE [LARGE SCALE GENOMIC DNA]</scope>
    <source>
        <strain evidence="8 9">0216</strain>
    </source>
</reference>
<accession>A0A844GZU0</accession>
<feature type="domain" description="Fe/B12 periplasmic-binding" evidence="7">
    <location>
        <begin position="53"/>
        <end position="341"/>
    </location>
</feature>
<keyword evidence="3" id="KW-0813">Transport</keyword>
<dbReference type="InterPro" id="IPR002491">
    <property type="entry name" value="ABC_transptr_periplasmic_BD"/>
</dbReference>
<evidence type="ECO:0000256" key="3">
    <source>
        <dbReference type="ARBA" id="ARBA00022448"/>
    </source>
</evidence>
<dbReference type="InterPro" id="IPR051313">
    <property type="entry name" value="Bact_iron-sidero_bind"/>
</dbReference>
<evidence type="ECO:0000256" key="4">
    <source>
        <dbReference type="ARBA" id="ARBA00022729"/>
    </source>
</evidence>
<comment type="similarity">
    <text evidence="2">Belongs to the bacterial solute-binding protein 8 family.</text>
</comment>
<evidence type="ECO:0000256" key="5">
    <source>
        <dbReference type="SAM" id="Coils"/>
    </source>
</evidence>
<evidence type="ECO:0000256" key="1">
    <source>
        <dbReference type="ARBA" id="ARBA00004196"/>
    </source>
</evidence>
<feature type="coiled-coil region" evidence="5">
    <location>
        <begin position="165"/>
        <end position="199"/>
    </location>
</feature>
<dbReference type="Gene3D" id="3.40.50.1980">
    <property type="entry name" value="Nitrogenase molybdenum iron protein domain"/>
    <property type="match status" value="2"/>
</dbReference>
<feature type="chain" id="PRO_5032373398" evidence="6">
    <location>
        <begin position="21"/>
        <end position="341"/>
    </location>
</feature>
<keyword evidence="5" id="KW-0175">Coiled coil</keyword>
<dbReference type="PANTHER" id="PTHR30532:SF24">
    <property type="entry name" value="FERRIC ENTEROBACTIN-BINDING PERIPLASMIC PROTEIN FEPB"/>
    <property type="match status" value="1"/>
</dbReference>
<feature type="signal peptide" evidence="6">
    <location>
        <begin position="1"/>
        <end position="20"/>
    </location>
</feature>
<comment type="subcellular location">
    <subcellularLocation>
        <location evidence="1">Cell envelope</location>
    </subcellularLocation>
</comment>
<gene>
    <name evidence="8" type="ORF">GGC33_16430</name>
</gene>
<protein>
    <submittedName>
        <fullName evidence="8">ABC transporter substrate-binding protein</fullName>
    </submittedName>
</protein>
<dbReference type="PANTHER" id="PTHR30532">
    <property type="entry name" value="IRON III DICITRATE-BINDING PERIPLASMIC PROTEIN"/>
    <property type="match status" value="1"/>
</dbReference>
<dbReference type="PROSITE" id="PS51257">
    <property type="entry name" value="PROKAR_LIPOPROTEIN"/>
    <property type="match status" value="1"/>
</dbReference>